<reference evidence="4" key="2">
    <citation type="submission" date="2020-09" db="EMBL/GenBank/DDBJ databases">
        <authorList>
            <person name="Sun Q."/>
            <person name="Zhou Y."/>
        </authorList>
    </citation>
    <scope>NUCLEOTIDE SEQUENCE</scope>
    <source>
        <strain evidence="4">CGMCC 1.12726</strain>
    </source>
</reference>
<evidence type="ECO:0000256" key="1">
    <source>
        <dbReference type="SAM" id="Coils"/>
    </source>
</evidence>
<dbReference type="AlphaFoldDB" id="A0A917CH51"/>
<sequence>MSTPFLRFLLAACLAAGTAAAQTPPSPVLAQAEQALSAARQANAATLAPDALARAEAAWSAAEAAGARGKNKEAERQALRARRLAEAAAAEARYLALKERVEAKVSENAALRRELLVTGGERP</sequence>
<protein>
    <recommendedName>
        <fullName evidence="3">DUF4398 domain-containing protein</fullName>
    </recommendedName>
</protein>
<dbReference type="Gene3D" id="1.20.1270.390">
    <property type="match status" value="1"/>
</dbReference>
<organism evidence="4 5">
    <name type="scientific">Arenimonas maotaiensis</name>
    <dbReference type="NCBI Taxonomy" id="1446479"/>
    <lineage>
        <taxon>Bacteria</taxon>
        <taxon>Pseudomonadati</taxon>
        <taxon>Pseudomonadota</taxon>
        <taxon>Gammaproteobacteria</taxon>
        <taxon>Lysobacterales</taxon>
        <taxon>Lysobacteraceae</taxon>
        <taxon>Arenimonas</taxon>
    </lineage>
</organism>
<evidence type="ECO:0000259" key="3">
    <source>
        <dbReference type="Pfam" id="PF14346"/>
    </source>
</evidence>
<feature type="chain" id="PRO_5037204566" description="DUF4398 domain-containing protein" evidence="2">
    <location>
        <begin position="22"/>
        <end position="123"/>
    </location>
</feature>
<evidence type="ECO:0000256" key="2">
    <source>
        <dbReference type="SAM" id="SignalP"/>
    </source>
</evidence>
<dbReference type="RefSeq" id="WP_188447789.1">
    <property type="nucleotide sequence ID" value="NZ_BMFO01000001.1"/>
</dbReference>
<proteinExistence type="predicted"/>
<feature type="domain" description="DUF4398" evidence="3">
    <location>
        <begin position="29"/>
        <end position="103"/>
    </location>
</feature>
<feature type="coiled-coil region" evidence="1">
    <location>
        <begin position="71"/>
        <end position="114"/>
    </location>
</feature>
<reference evidence="4" key="1">
    <citation type="journal article" date="2014" name="Int. J. Syst. Evol. Microbiol.">
        <title>Complete genome sequence of Corynebacterium casei LMG S-19264T (=DSM 44701T), isolated from a smear-ripened cheese.</title>
        <authorList>
            <consortium name="US DOE Joint Genome Institute (JGI-PGF)"/>
            <person name="Walter F."/>
            <person name="Albersmeier A."/>
            <person name="Kalinowski J."/>
            <person name="Ruckert C."/>
        </authorList>
    </citation>
    <scope>NUCLEOTIDE SEQUENCE</scope>
    <source>
        <strain evidence="4">CGMCC 1.12726</strain>
    </source>
</reference>
<dbReference type="InterPro" id="IPR025511">
    <property type="entry name" value="DUF4398"/>
</dbReference>
<name>A0A917CH51_9GAMM</name>
<feature type="signal peptide" evidence="2">
    <location>
        <begin position="1"/>
        <end position="21"/>
    </location>
</feature>
<keyword evidence="1" id="KW-0175">Coiled coil</keyword>
<gene>
    <name evidence="4" type="ORF">GCM10010960_06970</name>
</gene>
<dbReference type="Proteomes" id="UP000632858">
    <property type="component" value="Unassembled WGS sequence"/>
</dbReference>
<dbReference type="EMBL" id="BMFO01000001">
    <property type="protein sequence ID" value="GGF87652.1"/>
    <property type="molecule type" value="Genomic_DNA"/>
</dbReference>
<evidence type="ECO:0000313" key="4">
    <source>
        <dbReference type="EMBL" id="GGF87652.1"/>
    </source>
</evidence>
<keyword evidence="5" id="KW-1185">Reference proteome</keyword>
<evidence type="ECO:0000313" key="5">
    <source>
        <dbReference type="Proteomes" id="UP000632858"/>
    </source>
</evidence>
<dbReference type="Pfam" id="PF14346">
    <property type="entry name" value="DUF4398"/>
    <property type="match status" value="1"/>
</dbReference>
<comment type="caution">
    <text evidence="4">The sequence shown here is derived from an EMBL/GenBank/DDBJ whole genome shotgun (WGS) entry which is preliminary data.</text>
</comment>
<accession>A0A917CH51</accession>
<keyword evidence="2" id="KW-0732">Signal</keyword>